<dbReference type="InterPro" id="IPR025332">
    <property type="entry name" value="DUF4238"/>
</dbReference>
<comment type="caution">
    <text evidence="1">The sequence shown here is derived from an EMBL/GenBank/DDBJ whole genome shotgun (WGS) entry which is preliminary data.</text>
</comment>
<dbReference type="Pfam" id="PF14022">
    <property type="entry name" value="DUF4238"/>
    <property type="match status" value="1"/>
</dbReference>
<organism evidence="1 2">
    <name type="scientific">Acinetobacter haemolyticus ATCC 19194</name>
    <dbReference type="NCBI Taxonomy" id="707232"/>
    <lineage>
        <taxon>Bacteria</taxon>
        <taxon>Pseudomonadati</taxon>
        <taxon>Pseudomonadota</taxon>
        <taxon>Gammaproteobacteria</taxon>
        <taxon>Moraxellales</taxon>
        <taxon>Moraxellaceae</taxon>
        <taxon>Acinetobacter</taxon>
    </lineage>
</organism>
<accession>D4XUU6</accession>
<dbReference type="AlphaFoldDB" id="D4XUU6"/>
<reference evidence="2" key="1">
    <citation type="submission" date="2010-03" db="EMBL/GenBank/DDBJ databases">
        <title>Complete sequence of Mobiluncus curtisii ATCC 43063.</title>
        <authorList>
            <person name="Muzny D."/>
            <person name="Qin X."/>
            <person name="Deng J."/>
            <person name="Jiang H."/>
            <person name="Liu Y."/>
            <person name="Qu J."/>
            <person name="Song X.-Z."/>
            <person name="Zhang L."/>
            <person name="Thornton R."/>
            <person name="Coyle M."/>
            <person name="Francisco L."/>
            <person name="Jackson L."/>
            <person name="Javaid M."/>
            <person name="Korchina V."/>
            <person name="Kovar C."/>
            <person name="Mata R."/>
            <person name="Mathew T."/>
            <person name="Ngo R."/>
            <person name="Nguyen L."/>
            <person name="Nguyen N."/>
            <person name="Okwuonu G."/>
            <person name="Ongeri F."/>
            <person name="Pham C."/>
            <person name="Simmons D."/>
            <person name="Wilczek-Boney K."/>
            <person name="Hale W."/>
            <person name="Jakkamsetti A."/>
            <person name="Pham P."/>
            <person name="Ruth R."/>
            <person name="San Lucas F."/>
            <person name="Warren J."/>
            <person name="Zhang J."/>
            <person name="Zhao Z."/>
            <person name="Zhou C."/>
            <person name="Zhu D."/>
            <person name="Lee S."/>
            <person name="Bess C."/>
            <person name="Blankenburg K."/>
            <person name="Forbes L."/>
            <person name="Fu Q."/>
            <person name="Gubbala S."/>
            <person name="Hirani K."/>
            <person name="Jayaseelan J.C."/>
            <person name="Lara F."/>
            <person name="Munidasa M."/>
            <person name="Palculict T."/>
            <person name="Patil S."/>
            <person name="Pu L.-L."/>
            <person name="Saada N."/>
            <person name="Tang L."/>
            <person name="Weissenberger G."/>
            <person name="Zhu Y."/>
            <person name="Hemphill L."/>
            <person name="Shang Y."/>
            <person name="Youmans B."/>
            <person name="Ayvaz T."/>
            <person name="Ross M."/>
            <person name="Santibanez J."/>
            <person name="Aqrawi P."/>
            <person name="Gross S."/>
            <person name="Joshi V."/>
            <person name="Fowler G."/>
            <person name="Nazareth L."/>
            <person name="Reid J."/>
            <person name="Worley K."/>
            <person name="Petrosino J."/>
            <person name="Highlander S."/>
            <person name="Gibbs R."/>
            <person name="Gibbs R."/>
        </authorList>
    </citation>
    <scope>NUCLEOTIDE SEQUENCE [LARGE SCALE GENOMIC DNA]</scope>
    <source>
        <strain evidence="2">ATCC 19194</strain>
    </source>
</reference>
<name>D4XUU6_ACIHA</name>
<protein>
    <submittedName>
        <fullName evidence="1">Uncharacterized protein</fullName>
    </submittedName>
</protein>
<dbReference type="EMBL" id="ADMT01000253">
    <property type="protein sequence ID" value="EFF81034.1"/>
    <property type="molecule type" value="Genomic_DNA"/>
</dbReference>
<dbReference type="HOGENOM" id="CLU_053278_0_0_6"/>
<evidence type="ECO:0000313" key="1">
    <source>
        <dbReference type="EMBL" id="EFF81034.1"/>
    </source>
</evidence>
<gene>
    <name evidence="1" type="ORF">HMP0015_3488</name>
</gene>
<sequence length="277" mass="31947">MANKEYQGPIKSTGAERYFYEVKEQSYTIENKLGEYESITGEIIRKILEHKGLKRLTRKEKIIISKFLALQILRVPAMRKSFSGFTEAMEEKFNYFESLGVPKPTQNEEKIAHCDFTLSSVNTFFPFIYNKDWLLCESVSEEYIIGDNPVVLNNTFNSERGNLGLASNGVEIYMPISPRYCLLLVCNSVRKTISEKLSNTSAVNSEAKFHAARLNKFVSNLKRSETVSSSQDNVIFANSLQVMFAERFIYSHNKKIFDLPKEMSNDCDFNKRVFQFF</sequence>
<dbReference type="Proteomes" id="UP000003085">
    <property type="component" value="Unassembled WGS sequence"/>
</dbReference>
<proteinExistence type="predicted"/>
<evidence type="ECO:0000313" key="2">
    <source>
        <dbReference type="Proteomes" id="UP000003085"/>
    </source>
</evidence>